<keyword evidence="2 3" id="KW-0456">Lyase</keyword>
<dbReference type="SUPFAM" id="SSF53474">
    <property type="entry name" value="alpha/beta-Hydrolases"/>
    <property type="match status" value="1"/>
</dbReference>
<dbReference type="NCBIfam" id="TIGR03695">
    <property type="entry name" value="menH_SHCHC"/>
    <property type="match status" value="1"/>
</dbReference>
<dbReference type="EMBL" id="CP012600">
    <property type="protein sequence ID" value="ALC82112.1"/>
    <property type="molecule type" value="Genomic_DNA"/>
</dbReference>
<dbReference type="PRINTS" id="PR00111">
    <property type="entry name" value="ABHYDROLASE"/>
</dbReference>
<evidence type="ECO:0000259" key="4">
    <source>
        <dbReference type="Pfam" id="PF00561"/>
    </source>
</evidence>
<organism evidence="5 6">
    <name type="scientific">Bacillus gobiensis</name>
    <dbReference type="NCBI Taxonomy" id="1441095"/>
    <lineage>
        <taxon>Bacteria</taxon>
        <taxon>Bacillati</taxon>
        <taxon>Bacillota</taxon>
        <taxon>Bacilli</taxon>
        <taxon>Bacillales</taxon>
        <taxon>Bacillaceae</taxon>
        <taxon>Bacillus</taxon>
    </lineage>
</organism>
<dbReference type="UniPathway" id="UPA01057">
    <property type="reaction ID" value="UER00900"/>
</dbReference>
<gene>
    <name evidence="3" type="primary">menH</name>
    <name evidence="5" type="ORF">AM592_11205</name>
</gene>
<dbReference type="EC" id="4.2.99.20" evidence="3"/>
<reference evidence="5 6" key="2">
    <citation type="journal article" date="2016" name="Int. J. Syst. Evol. Microbiol.">
        <title>Bacillus gobiensis sp. nov., isolated from a soil sample.</title>
        <authorList>
            <person name="Liu B."/>
            <person name="Liu G.H."/>
            <person name="Cetin S."/>
            <person name="Schumann P."/>
            <person name="Pan Z.Z."/>
            <person name="Chen Q.Q."/>
        </authorList>
    </citation>
    <scope>NUCLEOTIDE SEQUENCE [LARGE SCALE GENOMIC DNA]</scope>
    <source>
        <strain evidence="5 6">FJAT-4402</strain>
    </source>
</reference>
<dbReference type="GO" id="GO:0009234">
    <property type="term" value="P:menaquinone biosynthetic process"/>
    <property type="evidence" value="ECO:0007669"/>
    <property type="project" value="UniProtKB-UniRule"/>
</dbReference>
<evidence type="ECO:0000313" key="5">
    <source>
        <dbReference type="EMBL" id="ALC82112.1"/>
    </source>
</evidence>
<dbReference type="HAMAP" id="MF_01660">
    <property type="entry name" value="MenH"/>
    <property type="match status" value="1"/>
</dbReference>
<dbReference type="Gene3D" id="3.40.50.1820">
    <property type="entry name" value="alpha/beta hydrolase"/>
    <property type="match status" value="1"/>
</dbReference>
<dbReference type="STRING" id="1441095.AM592_11205"/>
<evidence type="ECO:0000256" key="1">
    <source>
        <dbReference type="ARBA" id="ARBA00022428"/>
    </source>
</evidence>
<dbReference type="Proteomes" id="UP000067625">
    <property type="component" value="Chromosome"/>
</dbReference>
<dbReference type="PANTHER" id="PTHR42916:SF1">
    <property type="entry name" value="PROTEIN PHYLLO, CHLOROPLASTIC"/>
    <property type="match status" value="1"/>
</dbReference>
<dbReference type="InterPro" id="IPR029058">
    <property type="entry name" value="AB_hydrolase_fold"/>
</dbReference>
<dbReference type="GO" id="GO:0070205">
    <property type="term" value="F:2-succinyl-6-hydroxy-2,4-cyclohexadiene-1-carboxylate synthase activity"/>
    <property type="evidence" value="ECO:0007669"/>
    <property type="project" value="UniProtKB-UniRule"/>
</dbReference>
<comment type="function">
    <text evidence="3">Catalyzes a proton abstraction reaction that results in 2,5-elimination of pyruvate from 2-succinyl-5-enolpyruvyl-6-hydroxy-3-cyclohexene-1-carboxylate (SEPHCHC) and the formation of 2-succinyl-6-hydroxy-2,4-cyclohexadiene-1-carboxylate (SHCHC).</text>
</comment>
<feature type="domain" description="AB hydrolase-1" evidence="4">
    <location>
        <begin position="23"/>
        <end position="255"/>
    </location>
</feature>
<dbReference type="AlphaFoldDB" id="A0A0M3R9V8"/>
<sequence>MRITLADGVTYELYDNNKKSAETILFFHGFTGSAKSWEPMEPLLSDKRIIRISLLGHGGTDSPVDSKRYSAHRQAQDLLELIKSLQLHKVCLIGYSMGGRLALYFSMLYPGRVSRLILESSSPGLMSLHERKARIAQDRKLADLLVNEGLSKFIDYWGNIPLFDSQKRLPKRVRNQQQTERLNNNPIGLANSLSGFGTGAQPSLWGKLHEVKIPVLLITGQLDEKFCRINKKLDKKLENSCLQIFEHAGHTVHLECPEAFGKLVNEFVS</sequence>
<reference evidence="6" key="1">
    <citation type="submission" date="2015-08" db="EMBL/GenBank/DDBJ databases">
        <title>Genome sequencing project for genomic taxonomy and phylogenomics of Bacillus-like bacteria.</title>
        <authorList>
            <person name="Liu B."/>
            <person name="Wang J."/>
            <person name="Zhu Y."/>
            <person name="Liu G."/>
            <person name="Chen Q."/>
            <person name="Chen Z."/>
            <person name="Lan J."/>
            <person name="Che J."/>
            <person name="Ge C."/>
            <person name="Shi H."/>
            <person name="Pan Z."/>
            <person name="Liu X."/>
        </authorList>
    </citation>
    <scope>NUCLEOTIDE SEQUENCE [LARGE SCALE GENOMIC DNA]</scope>
    <source>
        <strain evidence="6">FJAT-4402</strain>
    </source>
</reference>
<comment type="subunit">
    <text evidence="3">Monomer.</text>
</comment>
<name>A0A0M3R9V8_9BACI</name>
<dbReference type="InterPro" id="IPR000639">
    <property type="entry name" value="Epox_hydrolase-like"/>
</dbReference>
<proteinExistence type="inferred from homology"/>
<protein>
    <recommendedName>
        <fullName evidence="3">Putative 2-succinyl-6-hydroxy-2,4-cyclohexadiene-1-carboxylate synthase</fullName>
        <shortName evidence="3">SHCHC synthase</shortName>
        <ecNumber evidence="3">4.2.99.20</ecNumber>
    </recommendedName>
</protein>
<dbReference type="Pfam" id="PF00561">
    <property type="entry name" value="Abhydrolase_1"/>
    <property type="match status" value="1"/>
</dbReference>
<evidence type="ECO:0000256" key="2">
    <source>
        <dbReference type="ARBA" id="ARBA00023239"/>
    </source>
</evidence>
<comment type="similarity">
    <text evidence="3">Belongs to the AB hydrolase superfamily. MenH family.</text>
</comment>
<dbReference type="PANTHER" id="PTHR42916">
    <property type="entry name" value="2-SUCCINYL-5-ENOLPYRUVYL-6-HYDROXY-3-CYCLOHEXENE-1-CARBOXYLATE SYNTHASE"/>
    <property type="match status" value="1"/>
</dbReference>
<evidence type="ECO:0000256" key="3">
    <source>
        <dbReference type="HAMAP-Rule" id="MF_01660"/>
    </source>
</evidence>
<evidence type="ECO:0000313" key="6">
    <source>
        <dbReference type="Proteomes" id="UP000067625"/>
    </source>
</evidence>
<comment type="pathway">
    <text evidence="3">Quinol/quinone metabolism; 1,4-dihydroxy-2-naphthoate biosynthesis; 1,4-dihydroxy-2-naphthoate from chorismate: step 3/7.</text>
</comment>
<comment type="catalytic activity">
    <reaction evidence="3">
        <text>5-enolpyruvoyl-6-hydroxy-2-succinyl-cyclohex-3-ene-1-carboxylate = (1R,6R)-6-hydroxy-2-succinyl-cyclohexa-2,4-diene-1-carboxylate + pyruvate</text>
        <dbReference type="Rhea" id="RHEA:25597"/>
        <dbReference type="ChEBI" id="CHEBI:15361"/>
        <dbReference type="ChEBI" id="CHEBI:58689"/>
        <dbReference type="ChEBI" id="CHEBI:58818"/>
        <dbReference type="EC" id="4.2.99.20"/>
    </reaction>
</comment>
<dbReference type="UniPathway" id="UPA00079"/>
<dbReference type="PATRIC" id="fig|1441095.3.peg.2463"/>
<keyword evidence="6" id="KW-1185">Reference proteome</keyword>
<dbReference type="InterPro" id="IPR000073">
    <property type="entry name" value="AB_hydrolase_1"/>
</dbReference>
<keyword evidence="1 3" id="KW-0474">Menaquinone biosynthesis</keyword>
<dbReference type="PRINTS" id="PR00412">
    <property type="entry name" value="EPOXHYDRLASE"/>
</dbReference>
<dbReference type="InterPro" id="IPR022485">
    <property type="entry name" value="SHCHC_synthase_MenH"/>
</dbReference>
<accession>A0A0M3R9V8</accession>
<comment type="pathway">
    <text evidence="3">Quinol/quinone metabolism; menaquinone biosynthesis.</text>
</comment>